<feature type="domain" description="Carboxymuconolactone decarboxylase-like" evidence="1">
    <location>
        <begin position="166"/>
        <end position="250"/>
    </location>
</feature>
<evidence type="ECO:0000259" key="1">
    <source>
        <dbReference type="Pfam" id="PF02627"/>
    </source>
</evidence>
<dbReference type="eggNOG" id="arCOG02149">
    <property type="taxonomic scope" value="Archaea"/>
</dbReference>
<dbReference type="InterPro" id="IPR029032">
    <property type="entry name" value="AhpD-like"/>
</dbReference>
<dbReference type="SUPFAM" id="SSF69118">
    <property type="entry name" value="AhpD-like"/>
    <property type="match status" value="1"/>
</dbReference>
<dbReference type="InterPro" id="IPR003779">
    <property type="entry name" value="CMD-like"/>
</dbReference>
<reference evidence="3" key="1">
    <citation type="journal article" date="2015" name="Microbiology">
        <title>Genome of Methanoregula boonei 6A8 reveals adaptations to oligotrophic peatland environments.</title>
        <authorList>
            <person name="Braeuer S."/>
            <person name="Cadillo-Quiroz H."/>
            <person name="Kyrpides N."/>
            <person name="Woyke T."/>
            <person name="Goodwin L."/>
            <person name="Detter C."/>
            <person name="Podell S."/>
            <person name="Yavitt J.B."/>
            <person name="Zinder S.H."/>
        </authorList>
    </citation>
    <scope>NUCLEOTIDE SEQUENCE [LARGE SCALE GENOMIC DNA]</scope>
    <source>
        <strain evidence="3">DSM 21154 / JCM 14090 / 6A8</strain>
    </source>
</reference>
<sequence>MTDYATIGRKKLEEIDGKAGVAVEERLNAICPDLARYLIEYSFGEIYAREGLDNRTKEQAVVAALTAMGTAAPQLKVHIHAALHVGCTPEEIREIIIQMVGYAGFPATLNAMGTLMVVLSETGQNLPKDSVHAGSTGRYNRGRELLARIAPDQERVLKETFDPINPDITRYVVEFGYGDIYARGILPIRNRQVATIAALAAKGTAPSQLRFHIGGGLRAGLSEAEIVEIMLLVSIYAGFPAALNGILATRDVAEALKDEQR</sequence>
<name>A7I479_METB6</name>
<evidence type="ECO:0000313" key="2">
    <source>
        <dbReference type="EMBL" id="ABS54540.1"/>
    </source>
</evidence>
<dbReference type="GO" id="GO:0051920">
    <property type="term" value="F:peroxiredoxin activity"/>
    <property type="evidence" value="ECO:0007669"/>
    <property type="project" value="InterPro"/>
</dbReference>
<dbReference type="OrthoDB" id="116116at2157"/>
<dbReference type="STRING" id="456442.Mboo_0016"/>
<gene>
    <name evidence="2" type="ordered locus">Mboo_0016</name>
</gene>
<keyword evidence="3" id="KW-1185">Reference proteome</keyword>
<feature type="domain" description="Carboxymuconolactone decarboxylase-like" evidence="1">
    <location>
        <begin position="32"/>
        <end position="113"/>
    </location>
</feature>
<dbReference type="AlphaFoldDB" id="A7I479"/>
<evidence type="ECO:0000313" key="3">
    <source>
        <dbReference type="Proteomes" id="UP000002408"/>
    </source>
</evidence>
<dbReference type="EMBL" id="CP000780">
    <property type="protein sequence ID" value="ABS54540.1"/>
    <property type="molecule type" value="Genomic_DNA"/>
</dbReference>
<dbReference type="PANTHER" id="PTHR33570:SF10">
    <property type="entry name" value="GAMMA-CARBOXYMUCONOLACTONE DECARBOXYLASE"/>
    <property type="match status" value="1"/>
</dbReference>
<dbReference type="Gene3D" id="1.20.1290.10">
    <property type="entry name" value="AhpD-like"/>
    <property type="match status" value="2"/>
</dbReference>
<accession>A7I479</accession>
<dbReference type="Pfam" id="PF02627">
    <property type="entry name" value="CMD"/>
    <property type="match status" value="2"/>
</dbReference>
<dbReference type="InterPro" id="IPR052512">
    <property type="entry name" value="4CMD/NDH-1_regulator"/>
</dbReference>
<proteinExistence type="predicted"/>
<dbReference type="Proteomes" id="UP000002408">
    <property type="component" value="Chromosome"/>
</dbReference>
<dbReference type="KEGG" id="mbn:Mboo_0016"/>
<protein>
    <submittedName>
        <fullName evidence="2">Carboxymuconolactone decarboxylase</fullName>
    </submittedName>
</protein>
<dbReference type="PANTHER" id="PTHR33570">
    <property type="entry name" value="4-CARBOXYMUCONOLACTONE DECARBOXYLASE FAMILY PROTEIN"/>
    <property type="match status" value="1"/>
</dbReference>
<organism evidence="2 3">
    <name type="scientific">Methanoregula boonei (strain DSM 21154 / JCM 14090 / 6A8)</name>
    <dbReference type="NCBI Taxonomy" id="456442"/>
    <lineage>
        <taxon>Archaea</taxon>
        <taxon>Methanobacteriati</taxon>
        <taxon>Methanobacteriota</taxon>
        <taxon>Stenosarchaea group</taxon>
        <taxon>Methanomicrobia</taxon>
        <taxon>Methanomicrobiales</taxon>
        <taxon>Methanoregulaceae</taxon>
        <taxon>Methanoregula</taxon>
    </lineage>
</organism>
<dbReference type="HOGENOM" id="CLU_070025_0_1_2"/>